<feature type="compositionally biased region" description="Basic and acidic residues" evidence="1">
    <location>
        <begin position="138"/>
        <end position="150"/>
    </location>
</feature>
<keyword evidence="3" id="KW-1185">Reference proteome</keyword>
<gene>
    <name evidence="2" type="ORF">THAOC_20261</name>
</gene>
<name>K0S3R8_THAOC</name>
<reference evidence="2 3" key="1">
    <citation type="journal article" date="2012" name="Genome Biol.">
        <title>Genome and low-iron response of an oceanic diatom adapted to chronic iron limitation.</title>
        <authorList>
            <person name="Lommer M."/>
            <person name="Specht M."/>
            <person name="Roy A.S."/>
            <person name="Kraemer L."/>
            <person name="Andreson R."/>
            <person name="Gutowska M.A."/>
            <person name="Wolf J."/>
            <person name="Bergner S.V."/>
            <person name="Schilhabel M.B."/>
            <person name="Klostermeier U.C."/>
            <person name="Beiko R.G."/>
            <person name="Rosenstiel P."/>
            <person name="Hippler M."/>
            <person name="Laroche J."/>
        </authorList>
    </citation>
    <scope>NUCLEOTIDE SEQUENCE [LARGE SCALE GENOMIC DNA]</scope>
    <source>
        <strain evidence="2 3">CCMP1005</strain>
    </source>
</reference>
<evidence type="ECO:0000313" key="2">
    <source>
        <dbReference type="EMBL" id="EJK59504.1"/>
    </source>
</evidence>
<feature type="region of interest" description="Disordered" evidence="1">
    <location>
        <begin position="77"/>
        <end position="150"/>
    </location>
</feature>
<evidence type="ECO:0000313" key="3">
    <source>
        <dbReference type="Proteomes" id="UP000266841"/>
    </source>
</evidence>
<comment type="caution">
    <text evidence="2">The sequence shown here is derived from an EMBL/GenBank/DDBJ whole genome shotgun (WGS) entry which is preliminary data.</text>
</comment>
<dbReference type="EMBL" id="AGNL01022783">
    <property type="protein sequence ID" value="EJK59504.1"/>
    <property type="molecule type" value="Genomic_DNA"/>
</dbReference>
<evidence type="ECO:0000256" key="1">
    <source>
        <dbReference type="SAM" id="MobiDB-lite"/>
    </source>
</evidence>
<protein>
    <submittedName>
        <fullName evidence="2">Uncharacterized protein</fullName>
    </submittedName>
</protein>
<dbReference type="Proteomes" id="UP000266841">
    <property type="component" value="Unassembled WGS sequence"/>
</dbReference>
<feature type="compositionally biased region" description="Basic and acidic residues" evidence="1">
    <location>
        <begin position="119"/>
        <end position="128"/>
    </location>
</feature>
<feature type="non-terminal residue" evidence="2">
    <location>
        <position position="1"/>
    </location>
</feature>
<organism evidence="2 3">
    <name type="scientific">Thalassiosira oceanica</name>
    <name type="common">Marine diatom</name>
    <dbReference type="NCBI Taxonomy" id="159749"/>
    <lineage>
        <taxon>Eukaryota</taxon>
        <taxon>Sar</taxon>
        <taxon>Stramenopiles</taxon>
        <taxon>Ochrophyta</taxon>
        <taxon>Bacillariophyta</taxon>
        <taxon>Coscinodiscophyceae</taxon>
        <taxon>Thalassiosirophycidae</taxon>
        <taxon>Thalassiosirales</taxon>
        <taxon>Thalassiosiraceae</taxon>
        <taxon>Thalassiosira</taxon>
    </lineage>
</organism>
<proteinExistence type="predicted"/>
<accession>K0S3R8</accession>
<sequence>GYVEVLGPKSAQINYAMPTARNPRRNGEILHFGNKALYRACGRYGTFAIYFCTISSFLHVNYVSSTVWLAGQARSEGEGGTYLRQAKLKRAGRGDRLNRMGPGRGIPPLLNWARSARRPAGDRGETRTHGTAHRKRSRGDEKEADEAATR</sequence>
<dbReference type="AlphaFoldDB" id="K0S3R8"/>